<evidence type="ECO:0000313" key="2">
    <source>
        <dbReference type="EMBL" id="GBM49701.1"/>
    </source>
</evidence>
<dbReference type="EMBL" id="BGPR01176853">
    <property type="protein sequence ID" value="GBM49657.1"/>
    <property type="molecule type" value="Genomic_DNA"/>
</dbReference>
<gene>
    <name evidence="2" type="ORF">AVEN_111547_1</name>
    <name evidence="1" type="ORF">AVEN_51191_1</name>
</gene>
<reference evidence="1 3" key="1">
    <citation type="journal article" date="2019" name="Sci. Rep.">
        <title>Orb-weaving spider Araneus ventricosus genome elucidates the spidroin gene catalogue.</title>
        <authorList>
            <person name="Kono N."/>
            <person name="Nakamura H."/>
            <person name="Ohtoshi R."/>
            <person name="Moran D.A.P."/>
            <person name="Shinohara A."/>
            <person name="Yoshida Y."/>
            <person name="Fujiwara M."/>
            <person name="Mori M."/>
            <person name="Tomita M."/>
            <person name="Arakawa K."/>
        </authorList>
    </citation>
    <scope>NUCLEOTIDE SEQUENCE [LARGE SCALE GENOMIC DNA]</scope>
</reference>
<evidence type="ECO:0000313" key="3">
    <source>
        <dbReference type="Proteomes" id="UP000499080"/>
    </source>
</evidence>
<protein>
    <submittedName>
        <fullName evidence="1">Uncharacterized protein</fullName>
    </submittedName>
</protein>
<name>A0A4Y2G8U0_ARAVE</name>
<dbReference type="AlphaFoldDB" id="A0A4Y2G8U0"/>
<evidence type="ECO:0000313" key="1">
    <source>
        <dbReference type="EMBL" id="GBM49657.1"/>
    </source>
</evidence>
<sequence>MFEFGTDSFPVALLDETRETKKSSLFDSFIPIDIHSDFETANYAIDGEYLLHRVVWHQKDSFLKISNMYISYVQNNYGQNSVIVFDGYNNYPRNVKALEQLQ</sequence>
<comment type="caution">
    <text evidence="1">The sequence shown here is derived from an EMBL/GenBank/DDBJ whole genome shotgun (WGS) entry which is preliminary data.</text>
</comment>
<proteinExistence type="predicted"/>
<keyword evidence="3" id="KW-1185">Reference proteome</keyword>
<dbReference type="Proteomes" id="UP000499080">
    <property type="component" value="Unassembled WGS sequence"/>
</dbReference>
<dbReference type="EMBL" id="BGPR01176866">
    <property type="protein sequence ID" value="GBM49701.1"/>
    <property type="molecule type" value="Genomic_DNA"/>
</dbReference>
<accession>A0A4Y2G8U0</accession>
<organism evidence="1 3">
    <name type="scientific">Araneus ventricosus</name>
    <name type="common">Orbweaver spider</name>
    <name type="synonym">Epeira ventricosa</name>
    <dbReference type="NCBI Taxonomy" id="182803"/>
    <lineage>
        <taxon>Eukaryota</taxon>
        <taxon>Metazoa</taxon>
        <taxon>Ecdysozoa</taxon>
        <taxon>Arthropoda</taxon>
        <taxon>Chelicerata</taxon>
        <taxon>Arachnida</taxon>
        <taxon>Araneae</taxon>
        <taxon>Araneomorphae</taxon>
        <taxon>Entelegynae</taxon>
        <taxon>Araneoidea</taxon>
        <taxon>Araneidae</taxon>
        <taxon>Araneus</taxon>
    </lineage>
</organism>